<accession>A0ACC1RRV0</accession>
<dbReference type="Proteomes" id="UP001148662">
    <property type="component" value="Unassembled WGS sequence"/>
</dbReference>
<sequence length="905" mass="100179">MALEHPEDERVSAGDAWVSLHKTVRGIDENKVKDCKEDVDTLLVFAGLYSAVLTAFLIESYKNLQEDPQQEMIHILHRISLQISSAGSEPSFNPSLPPPSSTPTFHPSTSDICVNVCWFASLILSLSTASYAMLVKQWLREYLALDSTVPQECIRIRHFRYRGLAQWKLFEIAAMLPLILQLSLALFFVGLCFFTAEVHPSIGGTSVGMVGGWALFFSFAVLAPLLSARCPYKTTFLKTTFRRIRPLVRGFIAYSIQLIGAIFVGTVLCMATVSYCTVLICTRIDNVEHDPETALSDAELHEVERPPSNDDEVVLDGASVVSLHLLKYPFQDSTTTVEEDYVRRTADDDLAIFNDVDALLLDDSVLETMRVTLHSRPPPGEKVLMFVTAAIRYRLRAPLSFGTVRPGPSGVPDLAKAPVYTLFPTTRLCLVNILADTLHHALAKTTVDRWYLDPDADQLVWMDDALTLLVALVPSHTAPPDNVTSLFRKILAPSPDGLYNGCGLLAEHVIAAVAGHRTTCAWQCHIFGIMASALKVLEPTIFRDVVFWTYLASEDGNDAVDVSSDTFGRVLALVQSSQSIQPETDRLSISLDTLVVLVEVAGLILYTEATAFEAAEQNPGPNEPIERIYPGFTELLEFVRRAIPLIDTLRPGVDLTSPRIPAGVGLDAVFMAFFASPTLVYPLMECFTRQSTFLSTGAARNLLFDPLLRVERRYPLSYETLAGILFALTQYFDIQYKASTVPNLLFVLHLCLVAASLPSDSDTASRVLFDKVLCCIDKARSSSSTLSAAEHEEAGEVAYAILQVMDMGADGTEPFRMGRDAHWRHRHGTHQGDSEGSSTDAEEDENQRFGRWVAQFDVGASRFSDELIDVLRGMAKNSRDGLGRTFWRVRHLEDLRSGRIEGQNL</sequence>
<dbReference type="EMBL" id="JANHOG010002310">
    <property type="protein sequence ID" value="KAJ3524736.1"/>
    <property type="molecule type" value="Genomic_DNA"/>
</dbReference>
<gene>
    <name evidence="1" type="ORF">NM688_g8511</name>
</gene>
<organism evidence="1 2">
    <name type="scientific">Phlebia brevispora</name>
    <dbReference type="NCBI Taxonomy" id="194682"/>
    <lineage>
        <taxon>Eukaryota</taxon>
        <taxon>Fungi</taxon>
        <taxon>Dikarya</taxon>
        <taxon>Basidiomycota</taxon>
        <taxon>Agaricomycotina</taxon>
        <taxon>Agaricomycetes</taxon>
        <taxon>Polyporales</taxon>
        <taxon>Meruliaceae</taxon>
        <taxon>Phlebia</taxon>
    </lineage>
</organism>
<reference evidence="1" key="1">
    <citation type="submission" date="2022-07" db="EMBL/GenBank/DDBJ databases">
        <title>Genome Sequence of Phlebia brevispora.</title>
        <authorList>
            <person name="Buettner E."/>
        </authorList>
    </citation>
    <scope>NUCLEOTIDE SEQUENCE</scope>
    <source>
        <strain evidence="1">MPL23</strain>
    </source>
</reference>
<proteinExistence type="predicted"/>
<keyword evidence="2" id="KW-1185">Reference proteome</keyword>
<evidence type="ECO:0000313" key="1">
    <source>
        <dbReference type="EMBL" id="KAJ3524736.1"/>
    </source>
</evidence>
<evidence type="ECO:0000313" key="2">
    <source>
        <dbReference type="Proteomes" id="UP001148662"/>
    </source>
</evidence>
<comment type="caution">
    <text evidence="1">The sequence shown here is derived from an EMBL/GenBank/DDBJ whole genome shotgun (WGS) entry which is preliminary data.</text>
</comment>
<protein>
    <submittedName>
        <fullName evidence="1">Uncharacterized protein</fullName>
    </submittedName>
</protein>
<name>A0ACC1RRV0_9APHY</name>